<protein>
    <recommendedName>
        <fullName evidence="4">Response regulatory domain-containing protein</fullName>
    </recommendedName>
</protein>
<name>A0ABS0YM17_9BACT</name>
<dbReference type="Gene3D" id="3.40.50.2300">
    <property type="match status" value="1"/>
</dbReference>
<dbReference type="RefSeq" id="WP_199393531.1">
    <property type="nucleotide sequence ID" value="NZ_JAEMHK010000001.1"/>
</dbReference>
<sequence>MLVCVIRPTQAIRQLPEDNPNREVPVFALTAHVMGEAQERFLARGVTQVITKPVDFKALREVLDQYSQTSQSAGA</sequence>
<dbReference type="PANTHER" id="PTHR45339:SF1">
    <property type="entry name" value="HYBRID SIGNAL TRANSDUCTION HISTIDINE KINASE J"/>
    <property type="match status" value="1"/>
</dbReference>
<dbReference type="Proteomes" id="UP000641025">
    <property type="component" value="Unassembled WGS sequence"/>
</dbReference>
<dbReference type="EMBL" id="JAEMHK010000001">
    <property type="protein sequence ID" value="MBJ6799020.1"/>
    <property type="molecule type" value="Genomic_DNA"/>
</dbReference>
<reference evidence="5 6" key="1">
    <citation type="submission" date="2020-12" db="EMBL/GenBank/DDBJ databases">
        <title>Geomonas sp. Red259, isolated from paddy soil.</title>
        <authorList>
            <person name="Xu Z."/>
            <person name="Zhang Z."/>
            <person name="Masuda Y."/>
            <person name="Itoh H."/>
            <person name="Senoo K."/>
        </authorList>
    </citation>
    <scope>NUCLEOTIDE SEQUENCE [LARGE SCALE GENOMIC DNA]</scope>
    <source>
        <strain evidence="5 6">Red259</strain>
    </source>
</reference>
<dbReference type="PANTHER" id="PTHR45339">
    <property type="entry name" value="HYBRID SIGNAL TRANSDUCTION HISTIDINE KINASE J"/>
    <property type="match status" value="1"/>
</dbReference>
<comment type="caution">
    <text evidence="3">Lacks conserved residue(s) required for the propagation of feature annotation.</text>
</comment>
<keyword evidence="6" id="KW-1185">Reference proteome</keyword>
<evidence type="ECO:0000259" key="4">
    <source>
        <dbReference type="PROSITE" id="PS50110"/>
    </source>
</evidence>
<evidence type="ECO:0000256" key="1">
    <source>
        <dbReference type="ARBA" id="ARBA00022553"/>
    </source>
</evidence>
<gene>
    <name evidence="5" type="ORF">JFN90_02590</name>
</gene>
<evidence type="ECO:0000313" key="6">
    <source>
        <dbReference type="Proteomes" id="UP000641025"/>
    </source>
</evidence>
<evidence type="ECO:0000256" key="3">
    <source>
        <dbReference type="PROSITE-ProRule" id="PRU00169"/>
    </source>
</evidence>
<evidence type="ECO:0000256" key="2">
    <source>
        <dbReference type="ARBA" id="ARBA00023012"/>
    </source>
</evidence>
<keyword evidence="2" id="KW-0902">Two-component regulatory system</keyword>
<dbReference type="InterPro" id="IPR001789">
    <property type="entry name" value="Sig_transdc_resp-reg_receiver"/>
</dbReference>
<organism evidence="5 6">
    <name type="scientific">Geomonas propionica</name>
    <dbReference type="NCBI Taxonomy" id="2798582"/>
    <lineage>
        <taxon>Bacteria</taxon>
        <taxon>Pseudomonadati</taxon>
        <taxon>Thermodesulfobacteriota</taxon>
        <taxon>Desulfuromonadia</taxon>
        <taxon>Geobacterales</taxon>
        <taxon>Geobacteraceae</taxon>
        <taxon>Geomonas</taxon>
    </lineage>
</organism>
<dbReference type="SUPFAM" id="SSF52172">
    <property type="entry name" value="CheY-like"/>
    <property type="match status" value="1"/>
</dbReference>
<dbReference type="PROSITE" id="PS50110">
    <property type="entry name" value="RESPONSE_REGULATORY"/>
    <property type="match status" value="1"/>
</dbReference>
<feature type="domain" description="Response regulatory" evidence="4">
    <location>
        <begin position="1"/>
        <end position="67"/>
    </location>
</feature>
<keyword evidence="1" id="KW-0597">Phosphoprotein</keyword>
<comment type="caution">
    <text evidence="5">The sequence shown here is derived from an EMBL/GenBank/DDBJ whole genome shotgun (WGS) entry which is preliminary data.</text>
</comment>
<dbReference type="InterPro" id="IPR011006">
    <property type="entry name" value="CheY-like_superfamily"/>
</dbReference>
<proteinExistence type="predicted"/>
<evidence type="ECO:0000313" key="5">
    <source>
        <dbReference type="EMBL" id="MBJ6799020.1"/>
    </source>
</evidence>
<accession>A0ABS0YM17</accession>